<reference evidence="3 4" key="1">
    <citation type="submission" date="2016-08" db="EMBL/GenBank/DDBJ databases">
        <authorList>
            <person name="Seilhamer J.J."/>
        </authorList>
    </citation>
    <scope>NUCLEOTIDE SEQUENCE [LARGE SCALE GENOMIC DNA]</scope>
    <source>
        <strain evidence="3 4">CFBP4690</strain>
    </source>
</reference>
<evidence type="ECO:0000313" key="5">
    <source>
        <dbReference type="Proteomes" id="UP001637990"/>
    </source>
</evidence>
<dbReference type="RefSeq" id="WP_104540970.1">
    <property type="nucleotide sequence ID" value="NZ_JBJGBS010000026.1"/>
</dbReference>
<evidence type="ECO:0000313" key="4">
    <source>
        <dbReference type="Proteomes" id="UP000237872"/>
    </source>
</evidence>
<protein>
    <submittedName>
        <fullName evidence="3">Uncharacterized protein</fullName>
    </submittedName>
</protein>
<name>A0A2S7CQP0_9XANT</name>
<dbReference type="OrthoDB" id="1438245at2"/>
<dbReference type="Proteomes" id="UP001637990">
    <property type="component" value="Unassembled WGS sequence"/>
</dbReference>
<feature type="signal peptide" evidence="1">
    <location>
        <begin position="1"/>
        <end position="21"/>
    </location>
</feature>
<keyword evidence="1" id="KW-0732">Signal</keyword>
<dbReference type="EMBL" id="JBJGBS010000026">
    <property type="protein sequence ID" value="MFO3704985.1"/>
    <property type="molecule type" value="Genomic_DNA"/>
</dbReference>
<dbReference type="AlphaFoldDB" id="A0A2S7CQP0"/>
<gene>
    <name evidence="2" type="ORF">ACI6Q5_08320</name>
    <name evidence="3" type="ORF">XcodCFBP4690_10920</name>
</gene>
<evidence type="ECO:0000256" key="1">
    <source>
        <dbReference type="SAM" id="SignalP"/>
    </source>
</evidence>
<reference evidence="2 5" key="2">
    <citation type="submission" date="2024-11" db="EMBL/GenBank/DDBJ databases">
        <title>Genome sequencing of Xanthomonas codiaei.</title>
        <authorList>
            <person name="Studholme D.J."/>
        </authorList>
    </citation>
    <scope>NUCLEOTIDE SEQUENCE [LARGE SCALE GENOMIC DNA]</scope>
    <source>
        <strain evidence="2 5">NCPPB 4350</strain>
    </source>
</reference>
<sequence length="176" mass="18825">MMRRLAGSLLGLLALIGSAQATEQIPDRIQIDGRQADLLAEPLSGPLDDPATWKRFVARAGTALGSCTANWRGYQAFWRLDAQQLVLDRVVLGACRDAPPELPLEVVFPGQRAPVAAVWVDGELILALPPAAEAPSAAASYRVLRLRRGRVIAQDTLTGQMLRARRAAAASGDPVP</sequence>
<organism evidence="3 4">
    <name type="scientific">Xanthomonas codiaei</name>
    <dbReference type="NCBI Taxonomy" id="56463"/>
    <lineage>
        <taxon>Bacteria</taxon>
        <taxon>Pseudomonadati</taxon>
        <taxon>Pseudomonadota</taxon>
        <taxon>Gammaproteobacteria</taxon>
        <taxon>Lysobacterales</taxon>
        <taxon>Lysobacteraceae</taxon>
        <taxon>Xanthomonas</taxon>
    </lineage>
</organism>
<dbReference type="Proteomes" id="UP000237872">
    <property type="component" value="Unassembled WGS sequence"/>
</dbReference>
<accession>A0A2S7CQP0</accession>
<evidence type="ECO:0000313" key="2">
    <source>
        <dbReference type="EMBL" id="MFO3704985.1"/>
    </source>
</evidence>
<keyword evidence="5" id="KW-1185">Reference proteome</keyword>
<comment type="caution">
    <text evidence="3">The sequence shown here is derived from an EMBL/GenBank/DDBJ whole genome shotgun (WGS) entry which is preliminary data.</text>
</comment>
<evidence type="ECO:0000313" key="3">
    <source>
        <dbReference type="EMBL" id="PPU63906.1"/>
    </source>
</evidence>
<feature type="chain" id="PRO_5015410570" evidence="1">
    <location>
        <begin position="22"/>
        <end position="176"/>
    </location>
</feature>
<proteinExistence type="predicted"/>
<dbReference type="EMBL" id="MDEC01000013">
    <property type="protein sequence ID" value="PPU63906.1"/>
    <property type="molecule type" value="Genomic_DNA"/>
</dbReference>